<comment type="catalytic activity">
    <reaction evidence="12 19">
        <text>L-glutamate + NH4(+) + ATP = L-glutamine + ADP + phosphate + H(+)</text>
        <dbReference type="Rhea" id="RHEA:16169"/>
        <dbReference type="ChEBI" id="CHEBI:15378"/>
        <dbReference type="ChEBI" id="CHEBI:28938"/>
        <dbReference type="ChEBI" id="CHEBI:29985"/>
        <dbReference type="ChEBI" id="CHEBI:30616"/>
        <dbReference type="ChEBI" id="CHEBI:43474"/>
        <dbReference type="ChEBI" id="CHEBI:58359"/>
        <dbReference type="ChEBI" id="CHEBI:456216"/>
        <dbReference type="EC" id="6.3.1.2"/>
    </reaction>
</comment>
<dbReference type="PROSITE" id="PS00181">
    <property type="entry name" value="GLNA_ATP"/>
    <property type="match status" value="1"/>
</dbReference>
<dbReference type="Pfam" id="PF03951">
    <property type="entry name" value="Gln-synt_N"/>
    <property type="match status" value="1"/>
</dbReference>
<dbReference type="Gene3D" id="3.10.20.70">
    <property type="entry name" value="Glutamine synthetase, N-terminal domain"/>
    <property type="match status" value="1"/>
</dbReference>
<keyword evidence="11 15" id="KW-0460">Magnesium</keyword>
<dbReference type="GO" id="GO:0006542">
    <property type="term" value="P:glutamine biosynthetic process"/>
    <property type="evidence" value="ECO:0007669"/>
    <property type="project" value="InterPro"/>
</dbReference>
<feature type="binding site" evidence="14">
    <location>
        <position position="364"/>
    </location>
    <ligand>
        <name>ATP</name>
        <dbReference type="ChEBI" id="CHEBI:30616"/>
    </ligand>
</feature>
<evidence type="ECO:0000259" key="20">
    <source>
        <dbReference type="PROSITE" id="PS51986"/>
    </source>
</evidence>
<dbReference type="FunFam" id="3.10.20.70:FF:000005">
    <property type="entry name" value="Glutamine synthetase"/>
    <property type="match status" value="1"/>
</dbReference>
<evidence type="ECO:0000256" key="6">
    <source>
        <dbReference type="ARBA" id="ARBA00022490"/>
    </source>
</evidence>
<reference evidence="22" key="1">
    <citation type="submission" date="2009-10" db="EMBL/GenBank/DDBJ databases">
        <title>Complete sequence of chromosome of Methanocaldococcus vulcanius M7.</title>
        <authorList>
            <consortium name="US DOE Joint Genome Institute"/>
            <person name="Lucas S."/>
            <person name="Copeland A."/>
            <person name="Lapidus A."/>
            <person name="Glavina del Rio T."/>
            <person name="Dalin E."/>
            <person name="Tice H."/>
            <person name="Bruce D."/>
            <person name="Goodwin L."/>
            <person name="Pitluck S."/>
            <person name="Lcollab F.I."/>
            <person name="Brettin T."/>
            <person name="Detter J.C."/>
            <person name="Han C."/>
            <person name="Tapia R."/>
            <person name="Kuske C.R."/>
            <person name="Schmutz J."/>
            <person name="Larimer F."/>
            <person name="Land M."/>
            <person name="Hauser L."/>
            <person name="Kyrpides N."/>
            <person name="Ovchinikova G."/>
            <person name="Sieprawska-Lupa M."/>
            <person name="Whitman W.B."/>
            <person name="Woyke T."/>
        </authorList>
    </citation>
    <scope>NUCLEOTIDE SEQUENCE [LARGE SCALE GENOMIC DNA]</scope>
    <source>
        <strain evidence="22">M7</strain>
    </source>
</reference>
<evidence type="ECO:0000313" key="22">
    <source>
        <dbReference type="EMBL" id="ACX73576.1"/>
    </source>
</evidence>
<comment type="similarity">
    <text evidence="2 16 17">Belongs to the glutamine synthetase family.</text>
</comment>
<protein>
    <recommendedName>
        <fullName evidence="5 19">Glutamine synthetase</fullName>
        <ecNumber evidence="4 19">6.3.1.2</ecNumber>
    </recommendedName>
</protein>
<name>C9RE47_METVM</name>
<evidence type="ECO:0000256" key="10">
    <source>
        <dbReference type="ARBA" id="ARBA00022840"/>
    </source>
</evidence>
<dbReference type="Gene3D" id="3.30.590.10">
    <property type="entry name" value="Glutamine synthetase/guanido kinase, catalytic domain"/>
    <property type="match status" value="1"/>
</dbReference>
<feature type="binding site" evidence="13">
    <location>
        <position position="371"/>
    </location>
    <ligand>
        <name>L-glutamate</name>
        <dbReference type="ChEBI" id="CHEBI:29985"/>
    </ligand>
</feature>
<dbReference type="SUPFAM" id="SSF54368">
    <property type="entry name" value="Glutamine synthetase, N-terminal domain"/>
    <property type="match status" value="1"/>
</dbReference>
<dbReference type="SUPFAM" id="SSF55931">
    <property type="entry name" value="Glutamine synthetase/guanido kinase"/>
    <property type="match status" value="1"/>
</dbReference>
<feature type="binding site" evidence="15">
    <location>
        <position position="369"/>
    </location>
    <ligand>
        <name>Mg(2+)</name>
        <dbReference type="ChEBI" id="CHEBI:18420"/>
        <label>1</label>
    </ligand>
</feature>
<dbReference type="HOGENOM" id="CLU_017290_1_3_2"/>
<evidence type="ECO:0000256" key="16">
    <source>
        <dbReference type="PROSITE-ProRule" id="PRU01330"/>
    </source>
</evidence>
<feature type="binding site" evidence="15">
    <location>
        <position position="231"/>
    </location>
    <ligand>
        <name>Mg(2+)</name>
        <dbReference type="ChEBI" id="CHEBI:18420"/>
        <label>1</label>
    </ligand>
</feature>
<evidence type="ECO:0000256" key="1">
    <source>
        <dbReference type="ARBA" id="ARBA00004496"/>
    </source>
</evidence>
<dbReference type="InterPro" id="IPR008147">
    <property type="entry name" value="Gln_synt_N"/>
</dbReference>
<feature type="binding site" evidence="14">
    <location>
        <begin position="234"/>
        <end position="236"/>
    </location>
    <ligand>
        <name>ATP</name>
        <dbReference type="ChEBI" id="CHEBI:30616"/>
    </ligand>
</feature>
<evidence type="ECO:0000256" key="11">
    <source>
        <dbReference type="ARBA" id="ARBA00022842"/>
    </source>
</evidence>
<evidence type="ECO:0000256" key="3">
    <source>
        <dbReference type="ARBA" id="ARBA00011354"/>
    </source>
</evidence>
<dbReference type="InterPro" id="IPR014746">
    <property type="entry name" value="Gln_synth/guanido_kin_cat_dom"/>
</dbReference>
<feature type="binding site" evidence="15">
    <location>
        <position position="167"/>
    </location>
    <ligand>
        <name>Mg(2+)</name>
        <dbReference type="ChEBI" id="CHEBI:18420"/>
        <label>1</label>
    </ligand>
</feature>
<dbReference type="PROSITE" id="PS00180">
    <property type="entry name" value="GLNA_1"/>
    <property type="match status" value="1"/>
</dbReference>
<keyword evidence="6 18" id="KW-0963">Cytoplasm</keyword>
<keyword evidence="9 14" id="KW-0547">Nucleotide-binding</keyword>
<dbReference type="PROSITE" id="PS51987">
    <property type="entry name" value="GS_CATALYTIC"/>
    <property type="match status" value="1"/>
</dbReference>
<organism evidence="22 23">
    <name type="scientific">Methanocaldococcus vulcanius (strain ATCC 700851 / DSM 12094 / M7)</name>
    <name type="common">Methanococcus vulcanius</name>
    <dbReference type="NCBI Taxonomy" id="579137"/>
    <lineage>
        <taxon>Archaea</taxon>
        <taxon>Methanobacteriati</taxon>
        <taxon>Methanobacteriota</taxon>
        <taxon>Methanomada group</taxon>
        <taxon>Methanococci</taxon>
        <taxon>Methanococcales</taxon>
        <taxon>Methanocaldococcaceae</taxon>
        <taxon>Methanocaldococcus</taxon>
    </lineage>
</organism>
<dbReference type="Proteomes" id="UP000002063">
    <property type="component" value="Chromosome"/>
</dbReference>
<feature type="binding site" evidence="15">
    <location>
        <position position="224"/>
    </location>
    <ligand>
        <name>Mg(2+)</name>
        <dbReference type="ChEBI" id="CHEBI:18420"/>
        <label>1</label>
    </ligand>
</feature>
<dbReference type="InterPro" id="IPR027303">
    <property type="entry name" value="Gln_synth_gly_rich_site"/>
</dbReference>
<evidence type="ECO:0000256" key="4">
    <source>
        <dbReference type="ARBA" id="ARBA00012937"/>
    </source>
</evidence>
<feature type="domain" description="GS catalytic" evidence="21">
    <location>
        <begin position="143"/>
        <end position="479"/>
    </location>
</feature>
<dbReference type="EMBL" id="CP001787">
    <property type="protein sequence ID" value="ACX73576.1"/>
    <property type="molecule type" value="Genomic_DNA"/>
</dbReference>
<gene>
    <name evidence="22" type="ordered locus">Metvu_1725</name>
</gene>
<dbReference type="InterPro" id="IPR036651">
    <property type="entry name" value="Gln_synt_N_sf"/>
</dbReference>
<evidence type="ECO:0000256" key="9">
    <source>
        <dbReference type="ARBA" id="ARBA00022741"/>
    </source>
</evidence>
<proteinExistence type="inferred from homology"/>
<feature type="binding site" evidence="15">
    <location>
        <position position="280"/>
    </location>
    <ligand>
        <name>Mg(2+)</name>
        <dbReference type="ChEBI" id="CHEBI:18420"/>
        <label>1</label>
    </ligand>
</feature>
<feature type="binding site" evidence="14">
    <location>
        <begin position="282"/>
        <end position="284"/>
    </location>
    <ligand>
        <name>ATP</name>
        <dbReference type="ChEBI" id="CHEBI:30616"/>
    </ligand>
</feature>
<feature type="binding site" evidence="15">
    <location>
        <position position="169"/>
    </location>
    <ligand>
        <name>Mg(2+)</name>
        <dbReference type="ChEBI" id="CHEBI:18420"/>
        <label>1</label>
    </ligand>
</feature>
<evidence type="ECO:0000259" key="21">
    <source>
        <dbReference type="PROSITE" id="PS51987"/>
    </source>
</evidence>
<dbReference type="NCBIfam" id="TIGR00653">
    <property type="entry name" value="GlnA"/>
    <property type="match status" value="1"/>
</dbReference>
<dbReference type="InterPro" id="IPR004809">
    <property type="entry name" value="Gln_synth_I"/>
</dbReference>
<feature type="binding site" evidence="14">
    <location>
        <position position="352"/>
    </location>
    <ligand>
        <name>ATP</name>
        <dbReference type="ChEBI" id="CHEBI:30616"/>
    </ligand>
</feature>
<dbReference type="FunFam" id="3.30.590.10:FF:000003">
    <property type="entry name" value="Glutamine synthetase 2"/>
    <property type="match status" value="1"/>
</dbReference>
<evidence type="ECO:0000256" key="7">
    <source>
        <dbReference type="ARBA" id="ARBA00022598"/>
    </source>
</evidence>
<dbReference type="eggNOG" id="arCOG01909">
    <property type="taxonomic scope" value="Archaea"/>
</dbReference>
<evidence type="ECO:0000256" key="18">
    <source>
        <dbReference type="RuleBase" id="RU000385"/>
    </source>
</evidence>
<dbReference type="InterPro" id="IPR027302">
    <property type="entry name" value="Gln_synth_N_conserv_site"/>
</dbReference>
<keyword evidence="23" id="KW-1185">Reference proteome</keyword>
<dbReference type="GO" id="GO:0005737">
    <property type="term" value="C:cytoplasm"/>
    <property type="evidence" value="ECO:0007669"/>
    <property type="project" value="UniProtKB-SubCell"/>
</dbReference>
<evidence type="ECO:0000256" key="17">
    <source>
        <dbReference type="RuleBase" id="RU000384"/>
    </source>
</evidence>
<evidence type="ECO:0000256" key="14">
    <source>
        <dbReference type="PIRSR" id="PIRSR604809-2"/>
    </source>
</evidence>
<feature type="binding site" evidence="14">
    <location>
        <position position="219"/>
    </location>
    <ligand>
        <name>ATP</name>
        <dbReference type="ChEBI" id="CHEBI:30616"/>
    </ligand>
</feature>
<dbReference type="PANTHER" id="PTHR43785">
    <property type="entry name" value="GAMMA-GLUTAMYLPUTRESCINE SYNTHETASE"/>
    <property type="match status" value="1"/>
</dbReference>
<evidence type="ECO:0000256" key="19">
    <source>
        <dbReference type="RuleBase" id="RU004356"/>
    </source>
</evidence>
<evidence type="ECO:0000256" key="15">
    <source>
        <dbReference type="PIRSR" id="PIRSR604809-3"/>
    </source>
</evidence>
<keyword evidence="10 14" id="KW-0067">ATP-binding</keyword>
<feature type="binding site" evidence="13">
    <location>
        <position position="352"/>
    </location>
    <ligand>
        <name>L-glutamate</name>
        <dbReference type="ChEBI" id="CHEBI:29985"/>
    </ligand>
</feature>
<accession>C9RE47</accession>
<dbReference type="GO" id="GO:0005524">
    <property type="term" value="F:ATP binding"/>
    <property type="evidence" value="ECO:0007669"/>
    <property type="project" value="UniProtKB-KW"/>
</dbReference>
<dbReference type="PANTHER" id="PTHR43785:SF12">
    <property type="entry name" value="TYPE-1 GLUTAMINE SYNTHETASE 2"/>
    <property type="match status" value="1"/>
</dbReference>
<dbReference type="EC" id="6.3.1.2" evidence="4 19"/>
<dbReference type="InterPro" id="IPR008146">
    <property type="entry name" value="Gln_synth_cat_dom"/>
</dbReference>
<keyword evidence="7 19" id="KW-0436">Ligase</keyword>
<dbReference type="AlphaFoldDB" id="C9RE47"/>
<dbReference type="STRING" id="579137.Metvu_1725"/>
<evidence type="ECO:0000256" key="8">
    <source>
        <dbReference type="ARBA" id="ARBA00022723"/>
    </source>
</evidence>
<keyword evidence="8 15" id="KW-0479">Metal-binding</keyword>
<dbReference type="GO" id="GO:0046872">
    <property type="term" value="F:metal ion binding"/>
    <property type="evidence" value="ECO:0007669"/>
    <property type="project" value="UniProtKB-KW"/>
</dbReference>
<evidence type="ECO:0000313" key="23">
    <source>
        <dbReference type="Proteomes" id="UP000002063"/>
    </source>
</evidence>
<evidence type="ECO:0000256" key="12">
    <source>
        <dbReference type="ARBA" id="ARBA00049436"/>
    </source>
</evidence>
<feature type="binding site" evidence="13">
    <location>
        <position position="340"/>
    </location>
    <ligand>
        <name>L-glutamate</name>
        <dbReference type="ChEBI" id="CHEBI:29985"/>
    </ligand>
</feature>
<comment type="cofactor">
    <cofactor evidence="15">
        <name>Mg(2+)</name>
        <dbReference type="ChEBI" id="CHEBI:18420"/>
    </cofactor>
    <text evidence="15">Binds 2 Mg(2+) ions per subunit.</text>
</comment>
<dbReference type="GO" id="GO:0004356">
    <property type="term" value="F:glutamine synthetase activity"/>
    <property type="evidence" value="ECO:0007669"/>
    <property type="project" value="UniProtKB-EC"/>
</dbReference>
<feature type="binding site" evidence="13">
    <location>
        <position position="334"/>
    </location>
    <ligand>
        <name>L-glutamate</name>
        <dbReference type="ChEBI" id="CHEBI:29985"/>
    </ligand>
</feature>
<evidence type="ECO:0000256" key="2">
    <source>
        <dbReference type="ARBA" id="ARBA00009897"/>
    </source>
</evidence>
<dbReference type="SMART" id="SM01230">
    <property type="entry name" value="Gln-synt_C"/>
    <property type="match status" value="1"/>
</dbReference>
<dbReference type="Pfam" id="PF00120">
    <property type="entry name" value="Gln-synt_C"/>
    <property type="match status" value="1"/>
</dbReference>
<comment type="subcellular location">
    <subcellularLocation>
        <location evidence="1 18">Cytoplasm</location>
    </subcellularLocation>
</comment>
<evidence type="ECO:0000256" key="13">
    <source>
        <dbReference type="PIRSR" id="PIRSR604809-1"/>
    </source>
</evidence>
<dbReference type="PROSITE" id="PS51986">
    <property type="entry name" value="GS_BETA_GRASP"/>
    <property type="match status" value="1"/>
</dbReference>
<feature type="domain" description="GS beta-grasp" evidence="20">
    <location>
        <begin position="44"/>
        <end position="136"/>
    </location>
</feature>
<comment type="subunit">
    <text evidence="3">Oligomer of 12 subunits arranged in the form of two hexagons.</text>
</comment>
<evidence type="ECO:0000256" key="5">
    <source>
        <dbReference type="ARBA" id="ARBA00021364"/>
    </source>
</evidence>
<sequence>MKIYRKTVNYIYMEVGNSFPESSKQSNWGIKMNVEQAIEYVKKNNVKFIRFQFVDILGFPKNVAYPVKSGEKGMEELREIFENGVWFDGSSITGFVGIEESDMLLKPDLETLSVLPWRPEEKSVARVICDVYKDEKTPFEGDPRSRLKAILNELKEEMNGEFFVGPEPEFFLLKRDPHNPHRWVPADDGGYFDVEPLDDAPDIRRDIVLALENLGFHVEASHHEVAPGQHEVDFKFDNALKTADSVITFKMTIKNVAKKHGLKATFMPKPFFGMNGNGMHCHQSVWFNNEPSFYDPEGPYNGLSETCLSYIAGILSHAKALVAITNPTVNSYKRLVPGYEAPVNIAWANKNRSAIIRVPAARGKATRIEFRAPDPTCNPYLAFACMLAAGLDGIKNKMSAPEPVERNIFKMSEEEKKQLGIESVPANLAAALDELESDEVLQKALGKHIYENYMEIKRAEWDEFRISVTDWEKSKYLIY</sequence>
<feature type="binding site" evidence="13">
    <location>
        <begin position="275"/>
        <end position="276"/>
    </location>
    <ligand>
        <name>L-glutamate</name>
        <dbReference type="ChEBI" id="CHEBI:29985"/>
    </ligand>
</feature>
<dbReference type="KEGG" id="mvu:Metvu_1725"/>